<dbReference type="Gene3D" id="3.40.50.140">
    <property type="match status" value="1"/>
</dbReference>
<dbReference type="PROSITE" id="PS00396">
    <property type="entry name" value="TOPO_IA_1"/>
    <property type="match status" value="1"/>
</dbReference>
<dbReference type="SUPFAM" id="SSF56712">
    <property type="entry name" value="Prokaryotic type I DNA topoisomerase"/>
    <property type="match status" value="1"/>
</dbReference>
<comment type="caution">
    <text evidence="1">The sequence shown here is derived from an EMBL/GenBank/DDBJ whole genome shotgun (WGS) entry which is preliminary data.</text>
</comment>
<evidence type="ECO:0000313" key="1">
    <source>
        <dbReference type="EMBL" id="KAB0482477.1"/>
    </source>
</evidence>
<evidence type="ECO:0000313" key="2">
    <source>
        <dbReference type="Proteomes" id="UP000423756"/>
    </source>
</evidence>
<dbReference type="Proteomes" id="UP000423756">
    <property type="component" value="Unassembled WGS sequence"/>
</dbReference>
<dbReference type="EMBL" id="VZPX01000004">
    <property type="protein sequence ID" value="KAB0482477.1"/>
    <property type="molecule type" value="Genomic_DNA"/>
</dbReference>
<name>A0A7V7NX17_9VIBR</name>
<dbReference type="GeneID" id="77344712"/>
<proteinExistence type="predicted"/>
<evidence type="ECO:0008006" key="3">
    <source>
        <dbReference type="Google" id="ProtNLM"/>
    </source>
</evidence>
<accession>A0A7V7NX17</accession>
<dbReference type="AlphaFoldDB" id="A0A7V7NX17"/>
<dbReference type="InterPro" id="IPR023406">
    <property type="entry name" value="Topo_IA_AS"/>
</dbReference>
<reference evidence="1 2" key="1">
    <citation type="submission" date="2019-09" db="EMBL/GenBank/DDBJ databases">
        <title>Draft genome sequences of 48 bacterial type strains from the CCUG.</title>
        <authorList>
            <person name="Tunovic T."/>
            <person name="Pineiro-Iglesias B."/>
            <person name="Unosson C."/>
            <person name="Inganas E."/>
            <person name="Ohlen M."/>
            <person name="Cardew S."/>
            <person name="Jensie-Markopoulos S."/>
            <person name="Salva-Serra F."/>
            <person name="Jaen-Luchoro D."/>
            <person name="Karlsson R."/>
            <person name="Svensson-Stadler L."/>
            <person name="Chun J."/>
            <person name="Moore E."/>
        </authorList>
    </citation>
    <scope>NUCLEOTIDE SEQUENCE [LARGE SCALE GENOMIC DNA]</scope>
    <source>
        <strain evidence="1 2">CCUG 48643</strain>
    </source>
</reference>
<protein>
    <recommendedName>
        <fullName evidence="3">Toprim domain-containing protein</fullName>
    </recommendedName>
</protein>
<dbReference type="GO" id="GO:0003917">
    <property type="term" value="F:DNA topoisomerase type I (single strand cut, ATP-independent) activity"/>
    <property type="evidence" value="ECO:0007669"/>
    <property type="project" value="InterPro"/>
</dbReference>
<sequence>MHLILVESSKKSEKVKSLLVQAELNNEFTCAFTGGRIFDFKVDGSVESWDRVNPDIHGYLSKQIHNSESVIALTDADEQGEYIAFQVSTLANDHGKRTVKGDLLELTVQGLKNSLSKLRPINYEVVRQCHAERMLNLKVANFGIEQGFGPISIHKLLMAEYLEQTATTNIAYLGGDDKAVVLTKHNKLGDVESNTKERTILPPSTLDVYAHSLIANNDSLAVVADRLQDLYEDSMLSYTRSDAHDWYPEAFDSIELLEESFGYQSNESGFWANCNGTIPHSAIYIIEPNCIHLNLPEVNCIQQLSLGVLGHNNTRSFVADIDINLLDSLAISAGGISAAHPELQILVGLKELDLYKPSTSDLQCHALANNLFDGHAIDHQAILSHRAFAKKHFPTLSDCIDKKTNPLHSIIQQQSPAQEREINNNLADRAFDELIGLGR</sequence>
<organism evidence="1 2">
    <name type="scientific">Vibrio chagasii</name>
    <dbReference type="NCBI Taxonomy" id="170679"/>
    <lineage>
        <taxon>Bacteria</taxon>
        <taxon>Pseudomonadati</taxon>
        <taxon>Pseudomonadota</taxon>
        <taxon>Gammaproteobacteria</taxon>
        <taxon>Vibrionales</taxon>
        <taxon>Vibrionaceae</taxon>
        <taxon>Vibrio</taxon>
    </lineage>
</organism>
<gene>
    <name evidence="1" type="ORF">F7Q91_03445</name>
</gene>
<dbReference type="InterPro" id="IPR023405">
    <property type="entry name" value="Topo_IA_core_domain"/>
</dbReference>
<dbReference type="RefSeq" id="WP_137406546.1">
    <property type="nucleotide sequence ID" value="NZ_AP025467.1"/>
</dbReference>